<dbReference type="PANTHER" id="PTHR10993">
    <property type="entry name" value="OCTANOYLTRANSFERASE"/>
    <property type="match status" value="1"/>
</dbReference>
<evidence type="ECO:0000256" key="1">
    <source>
        <dbReference type="ARBA" id="ARBA00004821"/>
    </source>
</evidence>
<protein>
    <recommendedName>
        <fullName evidence="2">lipoyl(octanoyl) transferase</fullName>
        <ecNumber evidence="2">2.3.1.181</ecNumber>
    </recommendedName>
</protein>
<dbReference type="Gene3D" id="3.30.930.10">
    <property type="entry name" value="Bira Bifunctional Protein, Domain 2"/>
    <property type="match status" value="1"/>
</dbReference>
<organism evidence="6">
    <name type="scientific">mine drainage metagenome</name>
    <dbReference type="NCBI Taxonomy" id="410659"/>
    <lineage>
        <taxon>unclassified sequences</taxon>
        <taxon>metagenomes</taxon>
        <taxon>ecological metagenomes</taxon>
    </lineage>
</organism>
<dbReference type="UniPathway" id="UPA00538">
    <property type="reaction ID" value="UER00592"/>
</dbReference>
<accession>A0A1J5SVV3</accession>
<dbReference type="PROSITE" id="PS51733">
    <property type="entry name" value="BPL_LPL_CATALYTIC"/>
    <property type="match status" value="1"/>
</dbReference>
<feature type="domain" description="BPL/LPL catalytic" evidence="5">
    <location>
        <begin position="40"/>
        <end position="224"/>
    </location>
</feature>
<dbReference type="InterPro" id="IPR004143">
    <property type="entry name" value="BPL_LPL_catalytic"/>
</dbReference>
<dbReference type="AlphaFoldDB" id="A0A1J5SVV3"/>
<dbReference type="CDD" id="cd16444">
    <property type="entry name" value="LipB"/>
    <property type="match status" value="1"/>
</dbReference>
<dbReference type="InterPro" id="IPR000544">
    <property type="entry name" value="Octanoyltransferase"/>
</dbReference>
<name>A0A1J5SVV3_9ZZZZ</name>
<dbReference type="GO" id="GO:0033819">
    <property type="term" value="F:lipoyl(octanoyl) transferase activity"/>
    <property type="evidence" value="ECO:0007669"/>
    <property type="project" value="UniProtKB-EC"/>
</dbReference>
<dbReference type="SUPFAM" id="SSF55681">
    <property type="entry name" value="Class II aaRS and biotin synthetases"/>
    <property type="match status" value="1"/>
</dbReference>
<dbReference type="PIRSF" id="PIRSF016262">
    <property type="entry name" value="LPLase"/>
    <property type="match status" value="1"/>
</dbReference>
<keyword evidence="3 6" id="KW-0808">Transferase</keyword>
<sequence>MTPVQHRPATAGGLVEDWGRTAYADALARQEAAVADLIGGKRPDTLVFTEHNPVFTIGLRSGAQQHLLWGEDVLAREGVEVARTNRGGDITYHGPGQIVGYPIVSLEPRRDLHAYLRFLEQVLINTVGSLGLAASRNPGKTGIWIGKRKIAAIGVAVRRWIAYHGFALNVSPNLAHFGGIVPCGISPLEGTVTSIQAELGREIPRDEVKALLSEEFWRLLPLYRGGDDSEF</sequence>
<dbReference type="NCBIfam" id="TIGR00214">
    <property type="entry name" value="lipB"/>
    <property type="match status" value="1"/>
</dbReference>
<dbReference type="EMBL" id="MLJW01000033">
    <property type="protein sequence ID" value="OIR08157.1"/>
    <property type="molecule type" value="Genomic_DNA"/>
</dbReference>
<keyword evidence="4 6" id="KW-0012">Acyltransferase</keyword>
<dbReference type="Pfam" id="PF21948">
    <property type="entry name" value="LplA-B_cat"/>
    <property type="match status" value="1"/>
</dbReference>
<evidence type="ECO:0000256" key="4">
    <source>
        <dbReference type="ARBA" id="ARBA00023315"/>
    </source>
</evidence>
<dbReference type="GO" id="GO:0009249">
    <property type="term" value="P:protein lipoylation"/>
    <property type="evidence" value="ECO:0007669"/>
    <property type="project" value="InterPro"/>
</dbReference>
<dbReference type="InterPro" id="IPR045864">
    <property type="entry name" value="aa-tRNA-synth_II/BPL/LPL"/>
</dbReference>
<dbReference type="InterPro" id="IPR020605">
    <property type="entry name" value="Octanoyltransferase_CS"/>
</dbReference>
<dbReference type="PANTHER" id="PTHR10993:SF7">
    <property type="entry name" value="LIPOYLTRANSFERASE 2, MITOCHONDRIAL-RELATED"/>
    <property type="match status" value="1"/>
</dbReference>
<comment type="pathway">
    <text evidence="1">Protein modification; protein lipoylation via endogenous pathway; protein N(6)-(lipoyl)lysine from octanoyl-[acyl-carrier-protein]: step 1/2.</text>
</comment>
<reference evidence="6" key="1">
    <citation type="submission" date="2016-10" db="EMBL/GenBank/DDBJ databases">
        <title>Sequence of Gallionella enrichment culture.</title>
        <authorList>
            <person name="Poehlein A."/>
            <person name="Muehling M."/>
            <person name="Daniel R."/>
        </authorList>
    </citation>
    <scope>NUCLEOTIDE SEQUENCE</scope>
</reference>
<dbReference type="PROSITE" id="PS01313">
    <property type="entry name" value="LIPB"/>
    <property type="match status" value="1"/>
</dbReference>
<dbReference type="EC" id="2.3.1.181" evidence="2"/>
<gene>
    <name evidence="6" type="primary">lipB_5</name>
    <name evidence="6" type="ORF">GALL_96580</name>
</gene>
<comment type="caution">
    <text evidence="6">The sequence shown here is derived from an EMBL/GenBank/DDBJ whole genome shotgun (WGS) entry which is preliminary data.</text>
</comment>
<evidence type="ECO:0000259" key="5">
    <source>
        <dbReference type="PROSITE" id="PS51733"/>
    </source>
</evidence>
<dbReference type="HAMAP" id="MF_00013">
    <property type="entry name" value="LipB"/>
    <property type="match status" value="1"/>
</dbReference>
<proteinExistence type="inferred from homology"/>
<evidence type="ECO:0000256" key="2">
    <source>
        <dbReference type="ARBA" id="ARBA00012334"/>
    </source>
</evidence>
<evidence type="ECO:0000313" key="6">
    <source>
        <dbReference type="EMBL" id="OIR08157.1"/>
    </source>
</evidence>
<dbReference type="NCBIfam" id="NF010925">
    <property type="entry name" value="PRK14345.1"/>
    <property type="match status" value="1"/>
</dbReference>
<evidence type="ECO:0000256" key="3">
    <source>
        <dbReference type="ARBA" id="ARBA00022679"/>
    </source>
</evidence>